<dbReference type="AlphaFoldDB" id="A0A061IWX5"/>
<feature type="region of interest" description="Disordered" evidence="3">
    <location>
        <begin position="322"/>
        <end position="347"/>
    </location>
</feature>
<dbReference type="GO" id="GO:0006508">
    <property type="term" value="P:proteolysis"/>
    <property type="evidence" value="ECO:0007669"/>
    <property type="project" value="InterPro"/>
</dbReference>
<dbReference type="FunFam" id="3.90.70.10:FF:000096">
    <property type="entry name" value="Cathepsin B-like cysteine protease"/>
    <property type="match status" value="1"/>
</dbReference>
<sequence>MRLYIFIGIALIFTCVTAAHALHAEDALLLTDEFLDRVNRLNNGMWTAGRTNRTKELTRRGAKRLMGAILRNTTSLAPRKFSREELLVPLPDSFEASEKWPNCPTITEIRDQSGCGSCWAVAAASAMSDRYCTRGGVRDLRISAGDLLSCCNACGLGCNGGDPDWAWLYYVETGIVSEFCQPYPFPPCAHHVNSTHYTPCSVEYDTPFCNITCTNTAIPPIKYKGRISYSLSGEEDYKRELFLYGPFEVAFTVYEDFVAYSDGVYKHFSGNALGGHAVRLVGWGNLNGTPYWKIANSWNDEWGMKGYFRILRGENECGIEEHGSAGTPLVPQNDQRNEAGKKSRKTG</sequence>
<protein>
    <submittedName>
        <fullName evidence="6">Cysteine peptidase C (CPC)</fullName>
    </submittedName>
</protein>
<dbReference type="SUPFAM" id="SSF54001">
    <property type="entry name" value="Cysteine proteinases"/>
    <property type="match status" value="1"/>
</dbReference>
<evidence type="ECO:0000256" key="4">
    <source>
        <dbReference type="SAM" id="SignalP"/>
    </source>
</evidence>
<dbReference type="Proteomes" id="UP000031737">
    <property type="component" value="Unassembled WGS sequence"/>
</dbReference>
<dbReference type="Pfam" id="PF00112">
    <property type="entry name" value="Peptidase_C1"/>
    <property type="match status" value="1"/>
</dbReference>
<dbReference type="PANTHER" id="PTHR12411">
    <property type="entry name" value="CYSTEINE PROTEASE FAMILY C1-RELATED"/>
    <property type="match status" value="1"/>
</dbReference>
<keyword evidence="4" id="KW-0732">Signal</keyword>
<dbReference type="MEROPS" id="C01.098"/>
<feature type="signal peptide" evidence="4">
    <location>
        <begin position="1"/>
        <end position="21"/>
    </location>
</feature>
<evidence type="ECO:0000313" key="6">
    <source>
        <dbReference type="EMBL" id="ESL07633.1"/>
    </source>
</evidence>
<dbReference type="CDD" id="cd02620">
    <property type="entry name" value="Peptidase_C1A_CathepsinB"/>
    <property type="match status" value="1"/>
</dbReference>
<dbReference type="Gene3D" id="3.90.70.10">
    <property type="entry name" value="Cysteine proteinases"/>
    <property type="match status" value="1"/>
</dbReference>
<comment type="caution">
    <text evidence="6">The sequence shown here is derived from an EMBL/GenBank/DDBJ whole genome shotgun (WGS) entry which is preliminary data.</text>
</comment>
<accession>A0A061IWX5</accession>
<evidence type="ECO:0000313" key="7">
    <source>
        <dbReference type="Proteomes" id="UP000031737"/>
    </source>
</evidence>
<evidence type="ECO:0000256" key="3">
    <source>
        <dbReference type="SAM" id="MobiDB-lite"/>
    </source>
</evidence>
<reference evidence="6 7" key="1">
    <citation type="submission" date="2013-07" db="EMBL/GenBank/DDBJ databases">
        <authorList>
            <person name="Stoco P.H."/>
            <person name="Wagner G."/>
            <person name="Gerber A."/>
            <person name="Zaha A."/>
            <person name="Thompson C."/>
            <person name="Bartholomeu D.C."/>
            <person name="Luckemeyer D.D."/>
            <person name="Bahia D."/>
            <person name="Loreto E."/>
            <person name="Prestes E.B."/>
            <person name="Lima F.M."/>
            <person name="Rodrigues-Luiz G."/>
            <person name="Vallejo G.A."/>
            <person name="Filho J.F."/>
            <person name="Monteiro K.M."/>
            <person name="Tyler K.M."/>
            <person name="de Almeida L.G."/>
            <person name="Ortiz M.F."/>
            <person name="Siervo M.A."/>
            <person name="de Moraes M.H."/>
            <person name="Cunha O.L."/>
            <person name="Mendonca-Neto R."/>
            <person name="Silva R."/>
            <person name="Teixeira S.M."/>
            <person name="Murta S.M."/>
            <person name="Sincero T.C."/>
            <person name="Mendes T.A."/>
            <person name="Urmenyi T.P."/>
            <person name="Silva V.G."/>
            <person name="da Rocha W.D."/>
            <person name="Andersson B."/>
            <person name="Romanha A.J."/>
            <person name="Steindel M."/>
            <person name="de Vasconcelos A.T."/>
            <person name="Grisard E.C."/>
        </authorList>
    </citation>
    <scope>NUCLEOTIDE SEQUENCE [LARGE SCALE GENOMIC DNA]</scope>
    <source>
        <strain evidence="6 7">SC58</strain>
    </source>
</reference>
<feature type="chain" id="PRO_5018556080" evidence="4">
    <location>
        <begin position="22"/>
        <end position="347"/>
    </location>
</feature>
<organism evidence="6 7">
    <name type="scientific">Trypanosoma rangeli SC58</name>
    <dbReference type="NCBI Taxonomy" id="429131"/>
    <lineage>
        <taxon>Eukaryota</taxon>
        <taxon>Discoba</taxon>
        <taxon>Euglenozoa</taxon>
        <taxon>Kinetoplastea</taxon>
        <taxon>Metakinetoplastina</taxon>
        <taxon>Trypanosomatida</taxon>
        <taxon>Trypanosomatidae</taxon>
        <taxon>Trypanosoma</taxon>
        <taxon>Herpetosoma</taxon>
    </lineage>
</organism>
<dbReference type="InterPro" id="IPR000169">
    <property type="entry name" value="Pept_cys_AS"/>
</dbReference>
<evidence type="ECO:0000256" key="1">
    <source>
        <dbReference type="ARBA" id="ARBA00008455"/>
    </source>
</evidence>
<name>A0A061IWX5_TRYRA</name>
<dbReference type="VEuPathDB" id="TriTrypDB:TRSC58_04674"/>
<dbReference type="GO" id="GO:0008234">
    <property type="term" value="F:cysteine-type peptidase activity"/>
    <property type="evidence" value="ECO:0007669"/>
    <property type="project" value="InterPro"/>
</dbReference>
<evidence type="ECO:0000256" key="2">
    <source>
        <dbReference type="ARBA" id="ARBA00060028"/>
    </source>
</evidence>
<feature type="domain" description="Peptidase C1A papain C-terminal" evidence="5">
    <location>
        <begin position="90"/>
        <end position="327"/>
    </location>
</feature>
<proteinExistence type="inferred from homology"/>
<dbReference type="InterPro" id="IPR038765">
    <property type="entry name" value="Papain-like_cys_pep_sf"/>
</dbReference>
<gene>
    <name evidence="6" type="ORF">TRSC58_04674</name>
</gene>
<dbReference type="OrthoDB" id="640249at2759"/>
<dbReference type="PRINTS" id="PR00705">
    <property type="entry name" value="PAPAIN"/>
</dbReference>
<dbReference type="InterPro" id="IPR013128">
    <property type="entry name" value="Peptidase_C1A"/>
</dbReference>
<dbReference type="EMBL" id="AUPL01004674">
    <property type="protein sequence ID" value="ESL07633.1"/>
    <property type="molecule type" value="Genomic_DNA"/>
</dbReference>
<comment type="function">
    <text evidence="2">Thiol protease which is required for parasite excystation and invasion of the proximal small intestine of the human host.</text>
</comment>
<dbReference type="PROSITE" id="PS00639">
    <property type="entry name" value="THIOL_PROTEASE_HIS"/>
    <property type="match status" value="1"/>
</dbReference>
<keyword evidence="7" id="KW-1185">Reference proteome</keyword>
<dbReference type="InterPro" id="IPR000668">
    <property type="entry name" value="Peptidase_C1A_C"/>
</dbReference>
<evidence type="ECO:0000259" key="5">
    <source>
        <dbReference type="SMART" id="SM00645"/>
    </source>
</evidence>
<dbReference type="InterPro" id="IPR025660">
    <property type="entry name" value="Pept_his_AS"/>
</dbReference>
<dbReference type="SMART" id="SM00645">
    <property type="entry name" value="Pept_C1"/>
    <property type="match status" value="1"/>
</dbReference>
<dbReference type="PROSITE" id="PS00139">
    <property type="entry name" value="THIOL_PROTEASE_CYS"/>
    <property type="match status" value="1"/>
</dbReference>
<comment type="similarity">
    <text evidence="1">Belongs to the peptidase C1 family.</text>
</comment>